<dbReference type="OrthoDB" id="42889at2759"/>
<protein>
    <recommendedName>
        <fullName evidence="4">SET domain-containing protein</fullName>
    </recommendedName>
</protein>
<organism evidence="2 3">
    <name type="scientific">Claviceps africana</name>
    <dbReference type="NCBI Taxonomy" id="83212"/>
    <lineage>
        <taxon>Eukaryota</taxon>
        <taxon>Fungi</taxon>
        <taxon>Dikarya</taxon>
        <taxon>Ascomycota</taxon>
        <taxon>Pezizomycotina</taxon>
        <taxon>Sordariomycetes</taxon>
        <taxon>Hypocreomycetidae</taxon>
        <taxon>Hypocreales</taxon>
        <taxon>Clavicipitaceae</taxon>
        <taxon>Claviceps</taxon>
    </lineage>
</organism>
<dbReference type="AlphaFoldDB" id="A0A8K0J1I5"/>
<feature type="compositionally biased region" description="Basic and acidic residues" evidence="1">
    <location>
        <begin position="352"/>
        <end position="366"/>
    </location>
</feature>
<comment type="caution">
    <text evidence="2">The sequence shown here is derived from an EMBL/GenBank/DDBJ whole genome shotgun (WGS) entry which is preliminary data.</text>
</comment>
<evidence type="ECO:0000313" key="3">
    <source>
        <dbReference type="Proteomes" id="UP000811619"/>
    </source>
</evidence>
<sequence length="535" mass="59399">MSSAANTTSNAVSESIATLVDWAVSHGASLHPSVEVYHDVHTGLSFRVKPSAPAALPPDEPVVQLPTALTLSYLDAVSEKSSQSRKSQPRRDAAEHARVGRHVEPPLDPGILSEAPPHVVGRLLLIREYLRGRESFWWPYIQSLPQPGPGNRHAWALAPFWDPDEAELLDGTNVEVGMAKIRRDVEREFAHARDLLPPPRAAGAAGAAGAAAASVLNADTLTADLYQWAYCIFSSRSFRPGLVLSDAQLRALPAGVADDDFSVLLPLFDIGNHDMTAPVQWHLDHERQLCALRVGRAHRPGQQIFNNYSMKTNAELLLGYGFMVPTTDELHNDYTHVRKRRASANADDQDQDQDREQQQQRSHPSDEYLISLRPLSHPSTLLARARQSLRLDPSMPILPSFRHLQPEMVWDILCTLTTAQQRRELMPPGPHASMNEADADADADADAESVLRHAFLAGQVPDPLMPYLQQTLAIIQHQLLHELDRLTDTDVELVAGHATDLTPNQRLALDYRDRCKRVLVAVLEAMSEDHYLFDD</sequence>
<dbReference type="PANTHER" id="PTHR13271:SF146">
    <property type="entry name" value="SET DOMAIN-CONTAINING PROTEIN"/>
    <property type="match status" value="1"/>
</dbReference>
<name>A0A8K0J1I5_9HYPO</name>
<dbReference type="GO" id="GO:0005634">
    <property type="term" value="C:nucleus"/>
    <property type="evidence" value="ECO:0007669"/>
    <property type="project" value="TreeGrafter"/>
</dbReference>
<feature type="compositionally biased region" description="Basic and acidic residues" evidence="1">
    <location>
        <begin position="89"/>
        <end position="105"/>
    </location>
</feature>
<proteinExistence type="predicted"/>
<feature type="region of interest" description="Disordered" evidence="1">
    <location>
        <begin position="340"/>
        <end position="370"/>
    </location>
</feature>
<dbReference type="GO" id="GO:0016279">
    <property type="term" value="F:protein-lysine N-methyltransferase activity"/>
    <property type="evidence" value="ECO:0007669"/>
    <property type="project" value="TreeGrafter"/>
</dbReference>
<dbReference type="Proteomes" id="UP000811619">
    <property type="component" value="Unassembled WGS sequence"/>
</dbReference>
<dbReference type="Gene3D" id="3.90.1410.10">
    <property type="entry name" value="set domain protein methyltransferase, domain 1"/>
    <property type="match status" value="1"/>
</dbReference>
<dbReference type="EMBL" id="SRPY01001510">
    <property type="protein sequence ID" value="KAG5912931.1"/>
    <property type="molecule type" value="Genomic_DNA"/>
</dbReference>
<gene>
    <name evidence="2" type="ORF">E4U42_001702</name>
</gene>
<dbReference type="PANTHER" id="PTHR13271">
    <property type="entry name" value="UNCHARACTERIZED PUTATIVE METHYLTRANSFERASE"/>
    <property type="match status" value="1"/>
</dbReference>
<evidence type="ECO:0000313" key="2">
    <source>
        <dbReference type="EMBL" id="KAG5912931.1"/>
    </source>
</evidence>
<keyword evidence="3" id="KW-1185">Reference proteome</keyword>
<evidence type="ECO:0000256" key="1">
    <source>
        <dbReference type="SAM" id="MobiDB-lite"/>
    </source>
</evidence>
<dbReference type="SUPFAM" id="SSF82199">
    <property type="entry name" value="SET domain"/>
    <property type="match status" value="1"/>
</dbReference>
<reference evidence="2" key="1">
    <citation type="journal article" date="2020" name="bioRxiv">
        <title>Whole genome comparisons of ergot fungi reveals the divergence and evolution of species within the genus Claviceps are the result of varying mechanisms driving genome evolution and host range expansion.</title>
        <authorList>
            <person name="Wyka S.A."/>
            <person name="Mondo S.J."/>
            <person name="Liu M."/>
            <person name="Dettman J."/>
            <person name="Nalam V."/>
            <person name="Broders K.D."/>
        </authorList>
    </citation>
    <scope>NUCLEOTIDE SEQUENCE</scope>
    <source>
        <strain evidence="2">CCC 489</strain>
    </source>
</reference>
<feature type="region of interest" description="Disordered" evidence="1">
    <location>
        <begin position="79"/>
        <end position="110"/>
    </location>
</feature>
<dbReference type="InterPro" id="IPR046341">
    <property type="entry name" value="SET_dom_sf"/>
</dbReference>
<accession>A0A8K0J1I5</accession>
<dbReference type="InterPro" id="IPR050600">
    <property type="entry name" value="SETD3_SETD6_MTase"/>
</dbReference>
<evidence type="ECO:0008006" key="4">
    <source>
        <dbReference type="Google" id="ProtNLM"/>
    </source>
</evidence>